<reference evidence="1 2" key="1">
    <citation type="submission" date="2024-10" db="EMBL/GenBank/DDBJ databases">
        <title>Updated reference genomes for cyclostephanoid diatoms.</title>
        <authorList>
            <person name="Roberts W.R."/>
            <person name="Alverson A.J."/>
        </authorList>
    </citation>
    <scope>NUCLEOTIDE SEQUENCE [LARGE SCALE GENOMIC DNA]</scope>
    <source>
        <strain evidence="1 2">AJA276-08</strain>
    </source>
</reference>
<accession>A0ABD3NJD6</accession>
<keyword evidence="2" id="KW-1185">Reference proteome</keyword>
<dbReference type="AlphaFoldDB" id="A0ABD3NJD6"/>
<dbReference type="Proteomes" id="UP001530315">
    <property type="component" value="Unassembled WGS sequence"/>
</dbReference>
<dbReference type="Gene3D" id="3.40.640.10">
    <property type="entry name" value="Type I PLP-dependent aspartate aminotransferase-like (Major domain)"/>
    <property type="match status" value="1"/>
</dbReference>
<proteinExistence type="predicted"/>
<dbReference type="EMBL" id="JALLAZ020001409">
    <property type="protein sequence ID" value="KAL3775493.1"/>
    <property type="molecule type" value="Genomic_DNA"/>
</dbReference>
<dbReference type="InterPro" id="IPR015421">
    <property type="entry name" value="PyrdxlP-dep_Trfase_major"/>
</dbReference>
<evidence type="ECO:0000313" key="1">
    <source>
        <dbReference type="EMBL" id="KAL3775493.1"/>
    </source>
</evidence>
<protein>
    <submittedName>
        <fullName evidence="1">Uncharacterized protein</fullName>
    </submittedName>
</protein>
<evidence type="ECO:0000313" key="2">
    <source>
        <dbReference type="Proteomes" id="UP001530315"/>
    </source>
</evidence>
<name>A0ABD3NJD6_9STRA</name>
<gene>
    <name evidence="1" type="ORF">ACHAW5_000238</name>
</gene>
<comment type="caution">
    <text evidence="1">The sequence shown here is derived from an EMBL/GenBank/DDBJ whole genome shotgun (WGS) entry which is preliminary data.</text>
</comment>
<organism evidence="1 2">
    <name type="scientific">Stephanodiscus triporus</name>
    <dbReference type="NCBI Taxonomy" id="2934178"/>
    <lineage>
        <taxon>Eukaryota</taxon>
        <taxon>Sar</taxon>
        <taxon>Stramenopiles</taxon>
        <taxon>Ochrophyta</taxon>
        <taxon>Bacillariophyta</taxon>
        <taxon>Coscinodiscophyceae</taxon>
        <taxon>Thalassiosirophycidae</taxon>
        <taxon>Stephanodiscales</taxon>
        <taxon>Stephanodiscaceae</taxon>
        <taxon>Stephanodiscus</taxon>
    </lineage>
</organism>
<sequence>MVNLADLSWLGLSFVHRHVQPARRLGNTPSDDVVGVGASSPTEAGEFIDLQTPAIREAPAYALESLSRACQRLGVDAFDVYGDFGSGVERSYLRRFKAEMMYFGKGDDVFCLSGGMAQSIVLAINARKKNAQANCAGEVFGKIGGAFACHPTSHLLLHENNAFRELLGMEAVLINPNSVSFDANQSKEYDPETLKAIGCYGMEPMRLSHVKNSDITYPNRDPPISTLII</sequence>